<dbReference type="EC" id="2.3.2.27" evidence="3"/>
<dbReference type="InterPro" id="IPR013083">
    <property type="entry name" value="Znf_RING/FYVE/PHD"/>
</dbReference>
<accession>A0A336LSW7</accession>
<sequence length="579" mass="65317">MKTRNQEVLLNKFLNLNNESIDLNCAVCKEILNHPVTLPCAHNFCKNCLETSIKVLSQQCPCCRKRFSNWYRQAIKKNQLVNQVLWKQILENYGDLLEKNNEIPERFALSELNQNHQKLSQTGEIRKEYLKLIEQFEKEKLQKQEAEEKAPKNLILQLFNHKFKTPSQLIPKDCNTEDNMLVAGPSHVYQSCIGSRTQATSLINGRGSRTSVITISSTSSPSCSSSMSNNYSLLKNVAAAVSRGTEIIKQKVSSRIFSKKAIDQNFSNSPSLVFPTKTHKRSSSRRSDSVESHDSLKSEIKEFKPIRTAPTTPKKLTGEILRIPSVRPESVGSIGECPFSPSVSSLSPINTNLPGRRSAFSVVSSIVPITSTPKIVSNKLLPLKTSPPKRNTGNRKRKSSFSSTLSQKTTDNTAITVIHVPKTNKKRKLNPIDPIAGPSNVISKNHINVRVTRSTSLNKLNGFDSSHLNLNEQNILLQAVIEQEKLEKILEQERKDFEFAKKLQKKLNKAEPGKNRTEYGLRATRGKGKVNGLLQSKSINDLQKNENHNHMKPNEKVNKKQEKADENCQKLRRSSRKRH</sequence>
<dbReference type="GO" id="GO:0008270">
    <property type="term" value="F:zinc ion binding"/>
    <property type="evidence" value="ECO:0007669"/>
    <property type="project" value="UniProtKB-KW"/>
</dbReference>
<comment type="subcellular location">
    <subcellularLocation>
        <location evidence="2">Nucleus</location>
    </subcellularLocation>
</comment>
<evidence type="ECO:0000256" key="8">
    <source>
        <dbReference type="ARBA" id="ARBA00022786"/>
    </source>
</evidence>
<dbReference type="GO" id="GO:0031491">
    <property type="term" value="F:nucleosome binding"/>
    <property type="evidence" value="ECO:0007669"/>
    <property type="project" value="TreeGrafter"/>
</dbReference>
<evidence type="ECO:0000256" key="2">
    <source>
        <dbReference type="ARBA" id="ARBA00004123"/>
    </source>
</evidence>
<reference evidence="14" key="1">
    <citation type="submission" date="2018-07" db="EMBL/GenBank/DDBJ databases">
        <authorList>
            <person name="Quirk P.G."/>
            <person name="Krulwich T.A."/>
        </authorList>
    </citation>
    <scope>NUCLEOTIDE SEQUENCE</scope>
</reference>
<keyword evidence="5" id="KW-0479">Metal-binding</keyword>
<dbReference type="PANTHER" id="PTHR23328:SF0">
    <property type="entry name" value="RING-TYPE DOMAIN-CONTAINING PROTEIN"/>
    <property type="match status" value="1"/>
</dbReference>
<feature type="domain" description="RING-type" evidence="13">
    <location>
        <begin position="25"/>
        <end position="64"/>
    </location>
</feature>
<evidence type="ECO:0000256" key="5">
    <source>
        <dbReference type="ARBA" id="ARBA00022723"/>
    </source>
</evidence>
<evidence type="ECO:0000256" key="1">
    <source>
        <dbReference type="ARBA" id="ARBA00000900"/>
    </source>
</evidence>
<keyword evidence="9" id="KW-0862">Zinc</keyword>
<keyword evidence="7 11" id="KW-0863">Zinc-finger</keyword>
<evidence type="ECO:0000256" key="11">
    <source>
        <dbReference type="PROSITE-ProRule" id="PRU00175"/>
    </source>
</evidence>
<dbReference type="PANTHER" id="PTHR23328">
    <property type="entry name" value="RING-TYPE DOMAIN-CONTAINING PROTEIN"/>
    <property type="match status" value="1"/>
</dbReference>
<comment type="catalytic activity">
    <reaction evidence="1">
        <text>S-ubiquitinyl-[E2 ubiquitin-conjugating enzyme]-L-cysteine + [acceptor protein]-L-lysine = [E2 ubiquitin-conjugating enzyme]-L-cysteine + N(6)-ubiquitinyl-[acceptor protein]-L-lysine.</text>
        <dbReference type="EC" id="2.3.2.27"/>
    </reaction>
</comment>
<dbReference type="SMART" id="SM00184">
    <property type="entry name" value="RING"/>
    <property type="match status" value="1"/>
</dbReference>
<evidence type="ECO:0000256" key="7">
    <source>
        <dbReference type="ARBA" id="ARBA00022771"/>
    </source>
</evidence>
<evidence type="ECO:0000256" key="6">
    <source>
        <dbReference type="ARBA" id="ARBA00022763"/>
    </source>
</evidence>
<dbReference type="InterPro" id="IPR027370">
    <property type="entry name" value="Znf-RING_euk"/>
</dbReference>
<feature type="compositionally biased region" description="Basic and acidic residues" evidence="12">
    <location>
        <begin position="543"/>
        <end position="569"/>
    </location>
</feature>
<feature type="compositionally biased region" description="Polar residues" evidence="12">
    <location>
        <begin position="533"/>
        <end position="542"/>
    </location>
</feature>
<name>A0A336LSW7_CULSO</name>
<dbReference type="Gene3D" id="3.30.40.10">
    <property type="entry name" value="Zinc/RING finger domain, C3HC4 (zinc finger)"/>
    <property type="match status" value="1"/>
</dbReference>
<evidence type="ECO:0000256" key="9">
    <source>
        <dbReference type="ARBA" id="ARBA00022833"/>
    </source>
</evidence>
<protein>
    <recommendedName>
        <fullName evidence="3">RING-type E3 ubiquitin transferase</fullName>
        <ecNumber evidence="3">2.3.2.27</ecNumber>
    </recommendedName>
</protein>
<dbReference type="Pfam" id="PF13445">
    <property type="entry name" value="zf-RING_UBOX"/>
    <property type="match status" value="1"/>
</dbReference>
<feature type="compositionally biased region" description="Basic and acidic residues" evidence="12">
    <location>
        <begin position="508"/>
        <end position="519"/>
    </location>
</feature>
<keyword evidence="6" id="KW-0227">DNA damage</keyword>
<dbReference type="InterPro" id="IPR051657">
    <property type="entry name" value="RNF168/RNF169_E3_ubiq-ligase"/>
</dbReference>
<evidence type="ECO:0000256" key="10">
    <source>
        <dbReference type="ARBA" id="ARBA00023242"/>
    </source>
</evidence>
<keyword evidence="4" id="KW-0808">Transferase</keyword>
<dbReference type="PROSITE" id="PS00518">
    <property type="entry name" value="ZF_RING_1"/>
    <property type="match status" value="1"/>
</dbReference>
<evidence type="ECO:0000313" key="14">
    <source>
        <dbReference type="EMBL" id="SSX19813.1"/>
    </source>
</evidence>
<dbReference type="AlphaFoldDB" id="A0A336LSW7"/>
<dbReference type="EMBL" id="UFQT01000097">
    <property type="protein sequence ID" value="SSX19813.1"/>
    <property type="molecule type" value="Genomic_DNA"/>
</dbReference>
<dbReference type="VEuPathDB" id="VectorBase:CSON015432"/>
<feature type="compositionally biased region" description="Basic and acidic residues" evidence="12">
    <location>
        <begin position="285"/>
        <end position="296"/>
    </location>
</feature>
<dbReference type="GO" id="GO:0035861">
    <property type="term" value="C:site of double-strand break"/>
    <property type="evidence" value="ECO:0007669"/>
    <property type="project" value="TreeGrafter"/>
</dbReference>
<keyword evidence="10" id="KW-0539">Nucleus</keyword>
<dbReference type="PROSITE" id="PS50089">
    <property type="entry name" value="ZF_RING_2"/>
    <property type="match status" value="1"/>
</dbReference>
<feature type="region of interest" description="Disordered" evidence="12">
    <location>
        <begin position="381"/>
        <end position="408"/>
    </location>
</feature>
<feature type="region of interest" description="Disordered" evidence="12">
    <location>
        <begin position="508"/>
        <end position="579"/>
    </location>
</feature>
<evidence type="ECO:0000256" key="3">
    <source>
        <dbReference type="ARBA" id="ARBA00012483"/>
    </source>
</evidence>
<evidence type="ECO:0000256" key="4">
    <source>
        <dbReference type="ARBA" id="ARBA00022679"/>
    </source>
</evidence>
<dbReference type="InterPro" id="IPR017907">
    <property type="entry name" value="Znf_RING_CS"/>
</dbReference>
<evidence type="ECO:0000259" key="13">
    <source>
        <dbReference type="PROSITE" id="PS50089"/>
    </source>
</evidence>
<evidence type="ECO:0000256" key="12">
    <source>
        <dbReference type="SAM" id="MobiDB-lite"/>
    </source>
</evidence>
<gene>
    <name evidence="14" type="primary">CSON015432</name>
</gene>
<dbReference type="SUPFAM" id="SSF57850">
    <property type="entry name" value="RING/U-box"/>
    <property type="match status" value="1"/>
</dbReference>
<dbReference type="GO" id="GO:0005634">
    <property type="term" value="C:nucleus"/>
    <property type="evidence" value="ECO:0007669"/>
    <property type="project" value="UniProtKB-SubCell"/>
</dbReference>
<keyword evidence="8" id="KW-0833">Ubl conjugation pathway</keyword>
<dbReference type="InterPro" id="IPR001841">
    <property type="entry name" value="Znf_RING"/>
</dbReference>
<dbReference type="OMA" id="QELCYFK"/>
<feature type="region of interest" description="Disordered" evidence="12">
    <location>
        <begin position="273"/>
        <end position="296"/>
    </location>
</feature>
<dbReference type="GO" id="GO:0006302">
    <property type="term" value="P:double-strand break repair"/>
    <property type="evidence" value="ECO:0007669"/>
    <property type="project" value="TreeGrafter"/>
</dbReference>
<organism evidence="14">
    <name type="scientific">Culicoides sonorensis</name>
    <name type="common">Biting midge</name>
    <dbReference type="NCBI Taxonomy" id="179676"/>
    <lineage>
        <taxon>Eukaryota</taxon>
        <taxon>Metazoa</taxon>
        <taxon>Ecdysozoa</taxon>
        <taxon>Arthropoda</taxon>
        <taxon>Hexapoda</taxon>
        <taxon>Insecta</taxon>
        <taxon>Pterygota</taxon>
        <taxon>Neoptera</taxon>
        <taxon>Endopterygota</taxon>
        <taxon>Diptera</taxon>
        <taxon>Nematocera</taxon>
        <taxon>Chironomoidea</taxon>
        <taxon>Ceratopogonidae</taxon>
        <taxon>Ceratopogoninae</taxon>
        <taxon>Culicoides</taxon>
        <taxon>Monoculicoides</taxon>
    </lineage>
</organism>
<feature type="compositionally biased region" description="Basic residues" evidence="12">
    <location>
        <begin position="570"/>
        <end position="579"/>
    </location>
</feature>
<proteinExistence type="predicted"/>
<dbReference type="GO" id="GO:0061630">
    <property type="term" value="F:ubiquitin protein ligase activity"/>
    <property type="evidence" value="ECO:0007669"/>
    <property type="project" value="UniProtKB-EC"/>
</dbReference>
<dbReference type="CDD" id="cd22249">
    <property type="entry name" value="UDM1_RNF168_RNF169-like"/>
    <property type="match status" value="1"/>
</dbReference>